<reference evidence="1" key="1">
    <citation type="submission" date="2019-01" db="EMBL/GenBank/DDBJ databases">
        <authorList>
            <consortium name="Pathogen Informatics"/>
        </authorList>
    </citation>
    <scope>NUCLEOTIDE SEQUENCE [LARGE SCALE GENOMIC DNA]</scope>
    <source>
        <strain evidence="1">NCTC10113</strain>
    </source>
</reference>
<dbReference type="InterPro" id="IPR027417">
    <property type="entry name" value="P-loop_NTPase"/>
</dbReference>
<gene>
    <name evidence="1" type="ORF">NCTC10113_01434</name>
</gene>
<name>A0A448ZZ64_METSV</name>
<accession>A0A448ZZ64</accession>
<dbReference type="EMBL" id="LR214939">
    <property type="protein sequence ID" value="VEU56525.1"/>
    <property type="molecule type" value="Genomic_DNA"/>
</dbReference>
<keyword evidence="1" id="KW-0614">Plasmid</keyword>
<dbReference type="SUPFAM" id="SSF52540">
    <property type="entry name" value="P-loop containing nucleoside triphosphate hydrolases"/>
    <property type="match status" value="1"/>
</dbReference>
<sequence>MIGISEIANKICNNYPILAREYLGIDISTNNIMEINDFVKAYNSNKFVSAIDKPFLFRNEEMLEIENAFKEHDIVILNGFAGCGKTHLALHYISEYTKNNNIKAYCIRDMNLPIYQDLKIYINKNSCIARTDILHITLILLL</sequence>
<proteinExistence type="predicted"/>
<evidence type="ECO:0000313" key="1">
    <source>
        <dbReference type="EMBL" id="VEU56525.1"/>
    </source>
</evidence>
<protein>
    <submittedName>
        <fullName evidence="1">Uncharacterized protein</fullName>
    </submittedName>
</protein>
<dbReference type="RefSeq" id="WP_129619920.1">
    <property type="nucleotide sequence ID" value="NZ_LR214938.2"/>
</dbReference>
<dbReference type="AlphaFoldDB" id="A0A448ZZ64"/>
<geneLocation type="plasmid" evidence="1">
    <name>2</name>
</geneLocation>
<dbReference type="Gene3D" id="3.40.50.300">
    <property type="entry name" value="P-loop containing nucleotide triphosphate hydrolases"/>
    <property type="match status" value="1"/>
</dbReference>
<organism evidence="1">
    <name type="scientific">Metamycoplasma salivarium</name>
    <name type="common">Mycoplasma salivarium</name>
    <dbReference type="NCBI Taxonomy" id="2124"/>
    <lineage>
        <taxon>Bacteria</taxon>
        <taxon>Bacillati</taxon>
        <taxon>Mycoplasmatota</taxon>
        <taxon>Mycoplasmoidales</taxon>
        <taxon>Metamycoplasmataceae</taxon>
        <taxon>Metamycoplasma</taxon>
    </lineage>
</organism>